<comment type="subcellular location">
    <subcellularLocation>
        <location evidence="1 10">Cell membrane</location>
        <topology evidence="1 10">Multi-pass membrane protein</topology>
    </subcellularLocation>
</comment>
<comment type="function">
    <text evidence="9 10">Fluoride-specific ion channel. Important for reducing fluoride concentration in the cell, thus reducing its toxicity.</text>
</comment>
<feature type="binding site" evidence="10">
    <location>
        <position position="102"/>
    </location>
    <ligand>
        <name>Na(+)</name>
        <dbReference type="ChEBI" id="CHEBI:29101"/>
        <note>structural</note>
    </ligand>
</feature>
<dbReference type="GO" id="GO:0140114">
    <property type="term" value="P:cellular detoxification of fluoride"/>
    <property type="evidence" value="ECO:0007669"/>
    <property type="project" value="UniProtKB-UniRule"/>
</dbReference>
<dbReference type="GO" id="GO:0062054">
    <property type="term" value="F:fluoride channel activity"/>
    <property type="evidence" value="ECO:0007669"/>
    <property type="project" value="UniProtKB-UniRule"/>
</dbReference>
<feature type="transmembrane region" description="Helical" evidence="10">
    <location>
        <begin position="56"/>
        <end position="79"/>
    </location>
</feature>
<dbReference type="PANTHER" id="PTHR28259">
    <property type="entry name" value="FLUORIDE EXPORT PROTEIN 1-RELATED"/>
    <property type="match status" value="1"/>
</dbReference>
<evidence type="ECO:0000313" key="11">
    <source>
        <dbReference type="EMBL" id="MBE9039860.1"/>
    </source>
</evidence>
<comment type="caution">
    <text evidence="11">The sequence shown here is derived from an EMBL/GenBank/DDBJ whole genome shotgun (WGS) entry which is preliminary data.</text>
</comment>
<comment type="activity regulation">
    <text evidence="10">Na(+) is not transported, but it plays an essential structural role and its presence is essential for fluoride channel function.</text>
</comment>
<evidence type="ECO:0000256" key="6">
    <source>
        <dbReference type="ARBA" id="ARBA00023303"/>
    </source>
</evidence>
<comment type="similarity">
    <text evidence="7 10">Belongs to the fluoride channel Fluc/FEX (TC 1.A.43) family.</text>
</comment>
<dbReference type="Pfam" id="PF02537">
    <property type="entry name" value="CRCB"/>
    <property type="match status" value="1"/>
</dbReference>
<feature type="binding site" evidence="10">
    <location>
        <position position="99"/>
    </location>
    <ligand>
        <name>Na(+)</name>
        <dbReference type="ChEBI" id="CHEBI:29101"/>
        <note>structural</note>
    </ligand>
</feature>
<evidence type="ECO:0000256" key="5">
    <source>
        <dbReference type="ARBA" id="ARBA00023136"/>
    </source>
</evidence>
<reference evidence="11" key="1">
    <citation type="submission" date="2020-10" db="EMBL/GenBank/DDBJ databases">
        <authorList>
            <person name="Castelo-Branco R."/>
            <person name="Eusebio N."/>
            <person name="Adriana R."/>
            <person name="Vieira A."/>
            <person name="Brugerolle De Fraissinette N."/>
            <person name="Rezende De Castro R."/>
            <person name="Schneider M.P."/>
            <person name="Vasconcelos V."/>
            <person name="Leao P.N."/>
        </authorList>
    </citation>
    <scope>NUCLEOTIDE SEQUENCE</scope>
    <source>
        <strain evidence="11">LEGE 11467</strain>
    </source>
</reference>
<evidence type="ECO:0000256" key="8">
    <source>
        <dbReference type="ARBA" id="ARBA00035585"/>
    </source>
</evidence>
<sequence>MKHWLQWLMAAPDFLAATLQQPNLRNPIAISFGAIAGALSRYYLGISIARRLGSSFPYGTFLINLSGSFAMGLFVTLVLERAIVISPEVRLFVAVGFLGSYTTFSTYELDTIALLRSHNFWLAGLYWLGSALLGAIGVSLGIVVARSIS</sequence>
<proteinExistence type="inferred from homology"/>
<keyword evidence="10" id="KW-0813">Transport</keyword>
<keyword evidence="3 10" id="KW-0812">Transmembrane</keyword>
<feature type="transmembrane region" description="Helical" evidence="10">
    <location>
        <begin position="91"/>
        <end position="109"/>
    </location>
</feature>
<keyword evidence="2 10" id="KW-1003">Cell membrane</keyword>
<dbReference type="RefSeq" id="WP_264320120.1">
    <property type="nucleotide sequence ID" value="NZ_JADEXN010000037.1"/>
</dbReference>
<name>A0A928VY11_9CYAN</name>
<feature type="transmembrane region" description="Helical" evidence="10">
    <location>
        <begin position="121"/>
        <end position="145"/>
    </location>
</feature>
<evidence type="ECO:0000256" key="2">
    <source>
        <dbReference type="ARBA" id="ARBA00022475"/>
    </source>
</evidence>
<evidence type="ECO:0000313" key="12">
    <source>
        <dbReference type="Proteomes" id="UP000621799"/>
    </source>
</evidence>
<dbReference type="AlphaFoldDB" id="A0A928VY11"/>
<keyword evidence="5 10" id="KW-0472">Membrane</keyword>
<dbReference type="PANTHER" id="PTHR28259:SF1">
    <property type="entry name" value="FLUORIDE EXPORT PROTEIN 1-RELATED"/>
    <property type="match status" value="1"/>
</dbReference>
<evidence type="ECO:0000256" key="7">
    <source>
        <dbReference type="ARBA" id="ARBA00035120"/>
    </source>
</evidence>
<evidence type="ECO:0000256" key="10">
    <source>
        <dbReference type="HAMAP-Rule" id="MF_00454"/>
    </source>
</evidence>
<dbReference type="GO" id="GO:0046872">
    <property type="term" value="F:metal ion binding"/>
    <property type="evidence" value="ECO:0007669"/>
    <property type="project" value="UniProtKB-KW"/>
</dbReference>
<protein>
    <recommendedName>
        <fullName evidence="10">Fluoride-specific ion channel FluC</fullName>
    </recommendedName>
</protein>
<gene>
    <name evidence="10 11" type="primary">crcB</name>
    <name evidence="10" type="synonym">fluC</name>
    <name evidence="11" type="ORF">IQ235_03520</name>
</gene>
<evidence type="ECO:0000256" key="4">
    <source>
        <dbReference type="ARBA" id="ARBA00022989"/>
    </source>
</evidence>
<keyword evidence="10" id="KW-0915">Sodium</keyword>
<keyword evidence="4 10" id="KW-1133">Transmembrane helix</keyword>
<dbReference type="Proteomes" id="UP000621799">
    <property type="component" value="Unassembled WGS sequence"/>
</dbReference>
<evidence type="ECO:0000256" key="9">
    <source>
        <dbReference type="ARBA" id="ARBA00049940"/>
    </source>
</evidence>
<comment type="catalytic activity">
    <reaction evidence="8">
        <text>fluoride(in) = fluoride(out)</text>
        <dbReference type="Rhea" id="RHEA:76159"/>
        <dbReference type="ChEBI" id="CHEBI:17051"/>
    </reaction>
    <physiologicalReaction direction="left-to-right" evidence="8">
        <dbReference type="Rhea" id="RHEA:76160"/>
    </physiologicalReaction>
</comment>
<keyword evidence="10" id="KW-0406">Ion transport</keyword>
<dbReference type="GO" id="GO:0005886">
    <property type="term" value="C:plasma membrane"/>
    <property type="evidence" value="ECO:0007669"/>
    <property type="project" value="UniProtKB-SubCell"/>
</dbReference>
<dbReference type="NCBIfam" id="TIGR00494">
    <property type="entry name" value="crcB"/>
    <property type="match status" value="1"/>
</dbReference>
<evidence type="ECO:0000256" key="1">
    <source>
        <dbReference type="ARBA" id="ARBA00004651"/>
    </source>
</evidence>
<dbReference type="HAMAP" id="MF_00454">
    <property type="entry name" value="FluC"/>
    <property type="match status" value="1"/>
</dbReference>
<accession>A0A928VY11</accession>
<evidence type="ECO:0000256" key="3">
    <source>
        <dbReference type="ARBA" id="ARBA00022692"/>
    </source>
</evidence>
<feature type="transmembrane region" description="Helical" evidence="10">
    <location>
        <begin position="26"/>
        <end position="44"/>
    </location>
</feature>
<keyword evidence="10" id="KW-0479">Metal-binding</keyword>
<organism evidence="11 12">
    <name type="scientific">Zarconia navalis LEGE 11467</name>
    <dbReference type="NCBI Taxonomy" id="1828826"/>
    <lineage>
        <taxon>Bacteria</taxon>
        <taxon>Bacillati</taxon>
        <taxon>Cyanobacteriota</taxon>
        <taxon>Cyanophyceae</taxon>
        <taxon>Oscillatoriophycideae</taxon>
        <taxon>Oscillatoriales</taxon>
        <taxon>Oscillatoriales incertae sedis</taxon>
        <taxon>Zarconia</taxon>
        <taxon>Zarconia navalis</taxon>
    </lineage>
</organism>
<dbReference type="EMBL" id="JADEXN010000037">
    <property type="protein sequence ID" value="MBE9039860.1"/>
    <property type="molecule type" value="Genomic_DNA"/>
</dbReference>
<keyword evidence="6 10" id="KW-0407">Ion channel</keyword>
<dbReference type="InterPro" id="IPR003691">
    <property type="entry name" value="FluC"/>
</dbReference>
<keyword evidence="12" id="KW-1185">Reference proteome</keyword>